<dbReference type="PANTHER" id="PTHR45641">
    <property type="entry name" value="TETRATRICOPEPTIDE REPEAT PROTEIN (AFU_ORTHOLOGUE AFUA_6G03870)"/>
    <property type="match status" value="1"/>
</dbReference>
<organism evidence="3">
    <name type="scientific">Haptolina ericina</name>
    <dbReference type="NCBI Taxonomy" id="156174"/>
    <lineage>
        <taxon>Eukaryota</taxon>
        <taxon>Haptista</taxon>
        <taxon>Haptophyta</taxon>
        <taxon>Prymnesiophyceae</taxon>
        <taxon>Prymnesiales</taxon>
        <taxon>Prymnesiaceae</taxon>
        <taxon>Haptolina</taxon>
    </lineage>
</organism>
<dbReference type="EMBL" id="HBHX01065931">
    <property type="protein sequence ID" value="CAE0146745.1"/>
    <property type="molecule type" value="Transcribed_RNA"/>
</dbReference>
<evidence type="ECO:0008006" key="4">
    <source>
        <dbReference type="Google" id="ProtNLM"/>
    </source>
</evidence>
<dbReference type="PANTHER" id="PTHR45641:SF19">
    <property type="entry name" value="NEPHROCYSTIN-3"/>
    <property type="match status" value="1"/>
</dbReference>
<dbReference type="SUPFAM" id="SSF48452">
    <property type="entry name" value="TPR-like"/>
    <property type="match status" value="1"/>
</dbReference>
<gene>
    <name evidence="3" type="ORF">HERI1096_LOCUS36498</name>
</gene>
<keyword evidence="2" id="KW-0802">TPR repeat</keyword>
<dbReference type="InterPro" id="IPR019734">
    <property type="entry name" value="TPR_rpt"/>
</dbReference>
<dbReference type="SMART" id="SM00028">
    <property type="entry name" value="TPR"/>
    <property type="match status" value="3"/>
</dbReference>
<evidence type="ECO:0000313" key="3">
    <source>
        <dbReference type="EMBL" id="CAE0146745.1"/>
    </source>
</evidence>
<name>A0A7S3BXF1_9EUKA</name>
<dbReference type="AlphaFoldDB" id="A0A7S3BXF1"/>
<sequence length="164" mass="17974">MAKAGGGGVGSGEKLQAEFAQEARVLGLLYRQEGKLVEAARLHQRARRLHMAALGAQHREVARDLCNLANTLCDQGKFEEAAKAFQDARDIDSAQLGADHPDTAMDVGSLGMVLAVQHKWREALPLLQRAQEVLTYSLEPHEPNLQAVIRFHAECAERIRALST</sequence>
<protein>
    <recommendedName>
        <fullName evidence="4">Kinesin light chain</fullName>
    </recommendedName>
</protein>
<keyword evidence="1" id="KW-0677">Repeat</keyword>
<reference evidence="3" key="1">
    <citation type="submission" date="2021-01" db="EMBL/GenBank/DDBJ databases">
        <authorList>
            <person name="Corre E."/>
            <person name="Pelletier E."/>
            <person name="Niang G."/>
            <person name="Scheremetjew M."/>
            <person name="Finn R."/>
            <person name="Kale V."/>
            <person name="Holt S."/>
            <person name="Cochrane G."/>
            <person name="Meng A."/>
            <person name="Brown T."/>
            <person name="Cohen L."/>
        </authorList>
    </citation>
    <scope>NUCLEOTIDE SEQUENCE</scope>
    <source>
        <strain evidence="3">CCMP281</strain>
    </source>
</reference>
<accession>A0A7S3BXF1</accession>
<dbReference type="Gene3D" id="1.25.40.10">
    <property type="entry name" value="Tetratricopeptide repeat domain"/>
    <property type="match status" value="1"/>
</dbReference>
<evidence type="ECO:0000256" key="1">
    <source>
        <dbReference type="ARBA" id="ARBA00022737"/>
    </source>
</evidence>
<proteinExistence type="predicted"/>
<dbReference type="InterPro" id="IPR011990">
    <property type="entry name" value="TPR-like_helical_dom_sf"/>
</dbReference>
<dbReference type="Pfam" id="PF13424">
    <property type="entry name" value="TPR_12"/>
    <property type="match status" value="1"/>
</dbReference>
<evidence type="ECO:0000256" key="2">
    <source>
        <dbReference type="ARBA" id="ARBA00022803"/>
    </source>
</evidence>